<evidence type="ECO:0000256" key="5">
    <source>
        <dbReference type="SAM" id="Phobius"/>
    </source>
</evidence>
<proteinExistence type="predicted"/>
<dbReference type="PANTHER" id="PTHR30168:SF0">
    <property type="entry name" value="INNER MEMBRANE PROTEIN"/>
    <property type="match status" value="1"/>
</dbReference>
<dbReference type="RefSeq" id="WP_097105499.1">
    <property type="nucleotide sequence ID" value="NZ_OCMU01000001.1"/>
</dbReference>
<dbReference type="Proteomes" id="UP000219335">
    <property type="component" value="Unassembled WGS sequence"/>
</dbReference>
<accession>A0A286AB73</accession>
<keyword evidence="2 5" id="KW-0812">Transmembrane</keyword>
<dbReference type="Pfam" id="PF04228">
    <property type="entry name" value="Zn_peptidase"/>
    <property type="match status" value="1"/>
</dbReference>
<reference evidence="6 7" key="1">
    <citation type="submission" date="2017-09" db="EMBL/GenBank/DDBJ databases">
        <authorList>
            <person name="Ehlers B."/>
            <person name="Leendertz F.H."/>
        </authorList>
    </citation>
    <scope>NUCLEOTIDE SEQUENCE [LARGE SCALE GENOMIC DNA]</scope>
    <source>
        <strain evidence="6 7">Nm42</strain>
    </source>
</reference>
<keyword evidence="4 5" id="KW-0472">Membrane</keyword>
<evidence type="ECO:0000256" key="2">
    <source>
        <dbReference type="ARBA" id="ARBA00022692"/>
    </source>
</evidence>
<evidence type="ECO:0000313" key="6">
    <source>
        <dbReference type="EMBL" id="SOD19158.1"/>
    </source>
</evidence>
<feature type="transmembrane region" description="Helical" evidence="5">
    <location>
        <begin position="20"/>
        <end position="41"/>
    </location>
</feature>
<gene>
    <name evidence="6" type="ORF">SAMN06297164_2128</name>
</gene>
<protein>
    <recommendedName>
        <fullName evidence="8">Neutral zinc metallopeptidase</fullName>
    </recommendedName>
</protein>
<keyword evidence="3 5" id="KW-1133">Transmembrane helix</keyword>
<dbReference type="PANTHER" id="PTHR30168">
    <property type="entry name" value="PUTATIVE MEMBRANE PROTEIN YPFJ"/>
    <property type="match status" value="1"/>
</dbReference>
<sequence length="286" mass="31405">MLWKTGRRSQNIEDRRGLSVSRGVGGGGIGILLLVLAALFFDIDPRIVMQGTEILSGGSASLHTQTQPIPSGKEEAKEFTSVILADTEDTWRTLFSEQLNKKYKEPTLVLFSGAVQSACGFAQAAVGPFYCPYDQKVYIDLTFFDDMKKLGASGDFAQAYVIAHEIGHHIQILLGISDKVIAEGKNMNKYHKNALSVRQELQADCFAGVWANNAHRARNILESGDIEEGLNAASAIGDDRLQKQSQGYIVPESFTHGSSEQRVRWFRKGLKSGKIGDCDTFTADKL</sequence>
<evidence type="ECO:0008006" key="8">
    <source>
        <dbReference type="Google" id="ProtNLM"/>
    </source>
</evidence>
<evidence type="ECO:0000313" key="7">
    <source>
        <dbReference type="Proteomes" id="UP000219335"/>
    </source>
</evidence>
<dbReference type="AlphaFoldDB" id="A0A286AB73"/>
<organism evidence="6 7">
    <name type="scientific">Nitrosomonas ureae</name>
    <dbReference type="NCBI Taxonomy" id="44577"/>
    <lineage>
        <taxon>Bacteria</taxon>
        <taxon>Pseudomonadati</taxon>
        <taxon>Pseudomonadota</taxon>
        <taxon>Betaproteobacteria</taxon>
        <taxon>Nitrosomonadales</taxon>
        <taxon>Nitrosomonadaceae</taxon>
        <taxon>Nitrosomonas</taxon>
    </lineage>
</organism>
<dbReference type="EMBL" id="OCMU01000001">
    <property type="protein sequence ID" value="SOD19158.1"/>
    <property type="molecule type" value="Genomic_DNA"/>
</dbReference>
<comment type="subcellular location">
    <subcellularLocation>
        <location evidence="1">Membrane</location>
        <topology evidence="1">Single-pass membrane protein</topology>
    </subcellularLocation>
</comment>
<dbReference type="GO" id="GO:0016020">
    <property type="term" value="C:membrane"/>
    <property type="evidence" value="ECO:0007669"/>
    <property type="project" value="UniProtKB-SubCell"/>
</dbReference>
<name>A0A286AB73_9PROT</name>
<dbReference type="InterPro" id="IPR007343">
    <property type="entry name" value="Uncharacterised_pept_Zn_put"/>
</dbReference>
<evidence type="ECO:0000256" key="4">
    <source>
        <dbReference type="ARBA" id="ARBA00023136"/>
    </source>
</evidence>
<evidence type="ECO:0000256" key="3">
    <source>
        <dbReference type="ARBA" id="ARBA00022989"/>
    </source>
</evidence>
<evidence type="ECO:0000256" key="1">
    <source>
        <dbReference type="ARBA" id="ARBA00004167"/>
    </source>
</evidence>